<dbReference type="EnsemblPlants" id="evm.model.09.1509">
    <property type="protein sequence ID" value="cds.evm.model.09.1509"/>
    <property type="gene ID" value="evm.TU.09.1509"/>
</dbReference>
<organism evidence="1 2">
    <name type="scientific">Cannabis sativa</name>
    <name type="common">Hemp</name>
    <name type="synonym">Marijuana</name>
    <dbReference type="NCBI Taxonomy" id="3483"/>
    <lineage>
        <taxon>Eukaryota</taxon>
        <taxon>Viridiplantae</taxon>
        <taxon>Streptophyta</taxon>
        <taxon>Embryophyta</taxon>
        <taxon>Tracheophyta</taxon>
        <taxon>Spermatophyta</taxon>
        <taxon>Magnoliopsida</taxon>
        <taxon>eudicotyledons</taxon>
        <taxon>Gunneridae</taxon>
        <taxon>Pentapetalae</taxon>
        <taxon>rosids</taxon>
        <taxon>fabids</taxon>
        <taxon>Rosales</taxon>
        <taxon>Cannabaceae</taxon>
        <taxon>Cannabis</taxon>
    </lineage>
</organism>
<protein>
    <submittedName>
        <fullName evidence="1">Uncharacterized protein</fullName>
    </submittedName>
</protein>
<keyword evidence="2" id="KW-1185">Reference proteome</keyword>
<dbReference type="AlphaFoldDB" id="A0A803QEN7"/>
<accession>A0A803QEN7</accession>
<name>A0A803QEN7_CANSA</name>
<dbReference type="Proteomes" id="UP000596661">
    <property type="component" value="Chromosome 9"/>
</dbReference>
<reference evidence="1" key="1">
    <citation type="submission" date="2018-11" db="EMBL/GenBank/DDBJ databases">
        <authorList>
            <person name="Grassa J C."/>
        </authorList>
    </citation>
    <scope>NUCLEOTIDE SEQUENCE [LARGE SCALE GENOMIC DNA]</scope>
</reference>
<sequence length="161" mass="17487">MAIMSFLARLSPEFDYAKNISSFCSDEYLVHSPASVIAPPILTHRPPPKPLVVYSRHPPPPPLISCHALASSSSDLPLNDDLLIALHKEGDGTQESVFQNQAKTINEVITKAKLVPPPPAPKANELSTLATLSAPIYTYVDNDLAKRLDRPEAQQATIILS</sequence>
<proteinExistence type="predicted"/>
<evidence type="ECO:0000313" key="1">
    <source>
        <dbReference type="EnsemblPlants" id="cds.evm.model.09.1509"/>
    </source>
</evidence>
<dbReference type="EMBL" id="UZAU01000772">
    <property type="status" value="NOT_ANNOTATED_CDS"/>
    <property type="molecule type" value="Genomic_DNA"/>
</dbReference>
<reference evidence="1" key="2">
    <citation type="submission" date="2021-03" db="UniProtKB">
        <authorList>
            <consortium name="EnsemblPlants"/>
        </authorList>
    </citation>
    <scope>IDENTIFICATION</scope>
</reference>
<dbReference type="Gramene" id="evm.model.09.1509">
    <property type="protein sequence ID" value="cds.evm.model.09.1509"/>
    <property type="gene ID" value="evm.TU.09.1509"/>
</dbReference>
<evidence type="ECO:0000313" key="2">
    <source>
        <dbReference type="Proteomes" id="UP000596661"/>
    </source>
</evidence>